<name>A0ACC0AMK5_CATRO</name>
<gene>
    <name evidence="1" type="ORF">M9H77_21387</name>
</gene>
<protein>
    <submittedName>
        <fullName evidence="1">Uncharacterized protein</fullName>
    </submittedName>
</protein>
<reference evidence="2" key="1">
    <citation type="journal article" date="2023" name="Nat. Plants">
        <title>Single-cell RNA sequencing provides a high-resolution roadmap for understanding the multicellular compartmentation of specialized metabolism.</title>
        <authorList>
            <person name="Sun S."/>
            <person name="Shen X."/>
            <person name="Li Y."/>
            <person name="Li Y."/>
            <person name="Wang S."/>
            <person name="Li R."/>
            <person name="Zhang H."/>
            <person name="Shen G."/>
            <person name="Guo B."/>
            <person name="Wei J."/>
            <person name="Xu J."/>
            <person name="St-Pierre B."/>
            <person name="Chen S."/>
            <person name="Sun C."/>
        </authorList>
    </citation>
    <scope>NUCLEOTIDE SEQUENCE [LARGE SCALE GENOMIC DNA]</scope>
</reference>
<organism evidence="1 2">
    <name type="scientific">Catharanthus roseus</name>
    <name type="common">Madagascar periwinkle</name>
    <name type="synonym">Vinca rosea</name>
    <dbReference type="NCBI Taxonomy" id="4058"/>
    <lineage>
        <taxon>Eukaryota</taxon>
        <taxon>Viridiplantae</taxon>
        <taxon>Streptophyta</taxon>
        <taxon>Embryophyta</taxon>
        <taxon>Tracheophyta</taxon>
        <taxon>Spermatophyta</taxon>
        <taxon>Magnoliopsida</taxon>
        <taxon>eudicotyledons</taxon>
        <taxon>Gunneridae</taxon>
        <taxon>Pentapetalae</taxon>
        <taxon>asterids</taxon>
        <taxon>lamiids</taxon>
        <taxon>Gentianales</taxon>
        <taxon>Apocynaceae</taxon>
        <taxon>Rauvolfioideae</taxon>
        <taxon>Vinceae</taxon>
        <taxon>Catharanthinae</taxon>
        <taxon>Catharanthus</taxon>
    </lineage>
</organism>
<accession>A0ACC0AMK5</accession>
<dbReference type="EMBL" id="CM044705">
    <property type="protein sequence ID" value="KAI5662064.1"/>
    <property type="molecule type" value="Genomic_DNA"/>
</dbReference>
<dbReference type="Proteomes" id="UP001060085">
    <property type="component" value="Linkage Group LG05"/>
</dbReference>
<sequence length="116" mass="12670">MTTICYGLRSTSSTILNTTNASGSRVFGAGPVTPTSSAAATISIRIQHFHIIIWCLLSVSERSKEEMNILIGKSVQFSEDLALVRHYRQELCSQVQSQKPFLQEVKKCQIPAGAGV</sequence>
<keyword evidence="2" id="KW-1185">Reference proteome</keyword>
<comment type="caution">
    <text evidence="1">The sequence shown here is derived from an EMBL/GenBank/DDBJ whole genome shotgun (WGS) entry which is preliminary data.</text>
</comment>
<evidence type="ECO:0000313" key="2">
    <source>
        <dbReference type="Proteomes" id="UP001060085"/>
    </source>
</evidence>
<evidence type="ECO:0000313" key="1">
    <source>
        <dbReference type="EMBL" id="KAI5662064.1"/>
    </source>
</evidence>
<proteinExistence type="predicted"/>